<comment type="caution">
    <text evidence="2">The sequence shown here is derived from an EMBL/GenBank/DDBJ whole genome shotgun (WGS) entry which is preliminary data.</text>
</comment>
<feature type="compositionally biased region" description="Polar residues" evidence="1">
    <location>
        <begin position="14"/>
        <end position="25"/>
    </location>
</feature>
<reference evidence="2 3" key="1">
    <citation type="journal article" date="2021" name="Commun. Biol.">
        <title>The genome of Shorea leprosula (Dipterocarpaceae) highlights the ecological relevance of drought in aseasonal tropical rainforests.</title>
        <authorList>
            <person name="Ng K.K.S."/>
            <person name="Kobayashi M.J."/>
            <person name="Fawcett J.A."/>
            <person name="Hatakeyama M."/>
            <person name="Paape T."/>
            <person name="Ng C.H."/>
            <person name="Ang C.C."/>
            <person name="Tnah L.H."/>
            <person name="Lee C.T."/>
            <person name="Nishiyama T."/>
            <person name="Sese J."/>
            <person name="O'Brien M.J."/>
            <person name="Copetti D."/>
            <person name="Mohd Noor M.I."/>
            <person name="Ong R.C."/>
            <person name="Putra M."/>
            <person name="Sireger I.Z."/>
            <person name="Indrioko S."/>
            <person name="Kosugi Y."/>
            <person name="Izuno A."/>
            <person name="Isagi Y."/>
            <person name="Lee S.L."/>
            <person name="Shimizu K.K."/>
        </authorList>
    </citation>
    <scope>NUCLEOTIDE SEQUENCE [LARGE SCALE GENOMIC DNA]</scope>
    <source>
        <strain evidence="2">214</strain>
    </source>
</reference>
<name>A0AAV5LKJ0_9ROSI</name>
<feature type="compositionally biased region" description="Basic and acidic residues" evidence="1">
    <location>
        <begin position="27"/>
        <end position="47"/>
    </location>
</feature>
<dbReference type="EMBL" id="BPVZ01000121">
    <property type="protein sequence ID" value="GKV37316.1"/>
    <property type="molecule type" value="Genomic_DNA"/>
</dbReference>
<gene>
    <name evidence="2" type="ORF">SLEP1_g45358</name>
</gene>
<keyword evidence="3" id="KW-1185">Reference proteome</keyword>
<dbReference type="Proteomes" id="UP001054252">
    <property type="component" value="Unassembled WGS sequence"/>
</dbReference>
<feature type="region of interest" description="Disordered" evidence="1">
    <location>
        <begin position="12"/>
        <end position="53"/>
    </location>
</feature>
<evidence type="ECO:0000256" key="1">
    <source>
        <dbReference type="SAM" id="MobiDB-lite"/>
    </source>
</evidence>
<protein>
    <submittedName>
        <fullName evidence="2">Uncharacterized protein</fullName>
    </submittedName>
</protein>
<organism evidence="2 3">
    <name type="scientific">Rubroshorea leprosula</name>
    <dbReference type="NCBI Taxonomy" id="152421"/>
    <lineage>
        <taxon>Eukaryota</taxon>
        <taxon>Viridiplantae</taxon>
        <taxon>Streptophyta</taxon>
        <taxon>Embryophyta</taxon>
        <taxon>Tracheophyta</taxon>
        <taxon>Spermatophyta</taxon>
        <taxon>Magnoliopsida</taxon>
        <taxon>eudicotyledons</taxon>
        <taxon>Gunneridae</taxon>
        <taxon>Pentapetalae</taxon>
        <taxon>rosids</taxon>
        <taxon>malvids</taxon>
        <taxon>Malvales</taxon>
        <taxon>Dipterocarpaceae</taxon>
        <taxon>Rubroshorea</taxon>
    </lineage>
</organism>
<sequence length="53" mass="6004">MKLNDGIRRLTAKANKNVNSATTISARGREQVDSSKERDYGRGDCFGRPRLHR</sequence>
<accession>A0AAV5LKJ0</accession>
<proteinExistence type="predicted"/>
<evidence type="ECO:0000313" key="3">
    <source>
        <dbReference type="Proteomes" id="UP001054252"/>
    </source>
</evidence>
<dbReference type="AlphaFoldDB" id="A0AAV5LKJ0"/>
<evidence type="ECO:0000313" key="2">
    <source>
        <dbReference type="EMBL" id="GKV37316.1"/>
    </source>
</evidence>